<reference evidence="2 3" key="1">
    <citation type="submission" date="2023-12" db="EMBL/GenBank/DDBJ databases">
        <title>Description of an unclassified Opitutus bacterium of Verrucomicrobiota.</title>
        <authorList>
            <person name="Zhang D.-F."/>
        </authorList>
    </citation>
    <scope>NUCLEOTIDE SEQUENCE [LARGE SCALE GENOMIC DNA]</scope>
    <source>
        <strain evidence="2 3">WL0086</strain>
    </source>
</reference>
<feature type="chain" id="PRO_5045545330" evidence="1">
    <location>
        <begin position="25"/>
        <end position="400"/>
    </location>
</feature>
<feature type="signal peptide" evidence="1">
    <location>
        <begin position="1"/>
        <end position="24"/>
    </location>
</feature>
<gene>
    <name evidence="2" type="ORF">K1X11_008965</name>
</gene>
<dbReference type="Proteomes" id="UP000738431">
    <property type="component" value="Chromosome"/>
</dbReference>
<evidence type="ECO:0000256" key="1">
    <source>
        <dbReference type="SAM" id="SignalP"/>
    </source>
</evidence>
<sequence length="400" mass="44279">MNTMLWRGAIGLMAWLAGCFAATAQPSAPELRHGPWGTLRVSSFWLRTPETVIASAPLPDASEWIFAGLSPADATALLTSVGLSLTELPHTVITPDDDAPTLAVQVPADLRRHLTARTREVIYPILARSAFNPAHVTPFQVPSDAQLERSQLAPALLSALRELSFTVRGQRLLVDADLLLPLATDADQRRLLLRLLHRYEALRVELLRETLDQADAANTYWNPHGEDPLTPWLERFATSPQLESTDIGNLLPPLPRRLLHSFPDAANSPADANCFWTSLNFFRRDPNDRLLPYQFEDDQSEATARAELAQNYTPATPPYAFGDVWALFVRDTPDARPRLIHLAVHLADDLVLTKNGAGKITPFMITRLSAVTGYYGWAQDLTVRVYRPRPGSPAMPAPAL</sequence>
<keyword evidence="3" id="KW-1185">Reference proteome</keyword>
<evidence type="ECO:0000313" key="3">
    <source>
        <dbReference type="Proteomes" id="UP000738431"/>
    </source>
</evidence>
<dbReference type="RefSeq" id="WP_221029775.1">
    <property type="nucleotide sequence ID" value="NZ_CP139781.1"/>
</dbReference>
<proteinExistence type="predicted"/>
<protein>
    <submittedName>
        <fullName evidence="2">Uncharacterized protein</fullName>
    </submittedName>
</protein>
<keyword evidence="1" id="KW-0732">Signal</keyword>
<dbReference type="PROSITE" id="PS51257">
    <property type="entry name" value="PROKAR_LIPOPROTEIN"/>
    <property type="match status" value="1"/>
</dbReference>
<accession>A0ABZ1CDH4</accession>
<evidence type="ECO:0000313" key="2">
    <source>
        <dbReference type="EMBL" id="WRQ89538.1"/>
    </source>
</evidence>
<dbReference type="EMBL" id="CP139781">
    <property type="protein sequence ID" value="WRQ89538.1"/>
    <property type="molecule type" value="Genomic_DNA"/>
</dbReference>
<organism evidence="2 3">
    <name type="scientific">Actomonas aquatica</name>
    <dbReference type="NCBI Taxonomy" id="2866162"/>
    <lineage>
        <taxon>Bacteria</taxon>
        <taxon>Pseudomonadati</taxon>
        <taxon>Verrucomicrobiota</taxon>
        <taxon>Opitutia</taxon>
        <taxon>Opitutales</taxon>
        <taxon>Opitutaceae</taxon>
        <taxon>Actomonas</taxon>
    </lineage>
</organism>
<name>A0ABZ1CDH4_9BACT</name>